<dbReference type="CDD" id="cd08946">
    <property type="entry name" value="SDR_e"/>
    <property type="match status" value="1"/>
</dbReference>
<dbReference type="EMBL" id="JAOCZP010000001">
    <property type="protein sequence ID" value="MCT7373493.1"/>
    <property type="molecule type" value="Genomic_DNA"/>
</dbReference>
<keyword evidence="6" id="KW-1185">Reference proteome</keyword>
<dbReference type="Proteomes" id="UP001320831">
    <property type="component" value="Unassembled WGS sequence"/>
</dbReference>
<evidence type="ECO:0000313" key="5">
    <source>
        <dbReference type="EMBL" id="MCT7373493.1"/>
    </source>
</evidence>
<protein>
    <submittedName>
        <fullName evidence="5">NAD(P)-dependent oxidoreductase</fullName>
    </submittedName>
</protein>
<dbReference type="InterPro" id="IPR036291">
    <property type="entry name" value="NAD(P)-bd_dom_sf"/>
</dbReference>
<evidence type="ECO:0000256" key="2">
    <source>
        <dbReference type="ARBA" id="ARBA00023002"/>
    </source>
</evidence>
<evidence type="ECO:0000256" key="1">
    <source>
        <dbReference type="ARBA" id="ARBA00007637"/>
    </source>
</evidence>
<sequence>MLKRLLLTGAGGGLGKMARQRLGHLAETLRVSDIADIGPAGPNEECVQCDLGDARAVELLVEGCDGIVHLGGQSVEDKFSVIANANIHGVFHLYEAARKKGCKRIFFASSNHVIGLYTQDQHLDHTAPPRPDTLYGVSKHFAEGLAQMYHHRFGIETALVRIGSCFPKPVDRRMLATWLSPDDFVSLVERVFAVPRLGCPVIYGVSDNDDCWWDNSHVSYLGWRPKDNSAVYRDEVYAKAPPPAKDAPEAYYQGGLFVVEPIREE</sequence>
<accession>A0ABT2LGJ0</accession>
<comment type="similarity">
    <text evidence="1">Belongs to the NAD(P)-dependent epimerase/dehydratase family.</text>
</comment>
<name>A0ABT2LGJ0_9HYPH</name>
<dbReference type="Pfam" id="PF01370">
    <property type="entry name" value="Epimerase"/>
    <property type="match status" value="1"/>
</dbReference>
<proteinExistence type="inferred from homology"/>
<dbReference type="PANTHER" id="PTHR43103:SF5">
    <property type="entry name" value="4-EPIMERASE, PUTATIVE (AFU_ORTHOLOGUE AFUA_7G00360)-RELATED"/>
    <property type="match status" value="1"/>
</dbReference>
<keyword evidence="3" id="KW-0520">NAD</keyword>
<comment type="caution">
    <text evidence="5">The sequence shown here is derived from an EMBL/GenBank/DDBJ whole genome shotgun (WGS) entry which is preliminary data.</text>
</comment>
<organism evidence="5 6">
    <name type="scientific">Chelativorans salis</name>
    <dbReference type="NCBI Taxonomy" id="2978478"/>
    <lineage>
        <taxon>Bacteria</taxon>
        <taxon>Pseudomonadati</taxon>
        <taxon>Pseudomonadota</taxon>
        <taxon>Alphaproteobacteria</taxon>
        <taxon>Hyphomicrobiales</taxon>
        <taxon>Phyllobacteriaceae</taxon>
        <taxon>Chelativorans</taxon>
    </lineage>
</organism>
<gene>
    <name evidence="5" type="ORF">N5A92_00330</name>
</gene>
<dbReference type="SUPFAM" id="SSF51735">
    <property type="entry name" value="NAD(P)-binding Rossmann-fold domains"/>
    <property type="match status" value="1"/>
</dbReference>
<evidence type="ECO:0000313" key="6">
    <source>
        <dbReference type="Proteomes" id="UP001320831"/>
    </source>
</evidence>
<evidence type="ECO:0000259" key="4">
    <source>
        <dbReference type="Pfam" id="PF01370"/>
    </source>
</evidence>
<dbReference type="InterPro" id="IPR001509">
    <property type="entry name" value="Epimerase_deHydtase"/>
</dbReference>
<feature type="domain" description="NAD-dependent epimerase/dehydratase" evidence="4">
    <location>
        <begin position="6"/>
        <end position="166"/>
    </location>
</feature>
<keyword evidence="2" id="KW-0560">Oxidoreductase</keyword>
<dbReference type="Gene3D" id="3.40.50.720">
    <property type="entry name" value="NAD(P)-binding Rossmann-like Domain"/>
    <property type="match status" value="1"/>
</dbReference>
<reference evidence="5 6" key="1">
    <citation type="submission" date="2022-09" db="EMBL/GenBank/DDBJ databases">
        <title>Chelativorans salina sp. nov., a novel slightly halophilic bacterium isolated from a saline lake sediment enrichment.</title>
        <authorList>
            <person name="Gao L."/>
            <person name="Fang B.-Z."/>
            <person name="Li W.-J."/>
        </authorList>
    </citation>
    <scope>NUCLEOTIDE SEQUENCE [LARGE SCALE GENOMIC DNA]</scope>
    <source>
        <strain evidence="5 6">EGI FJ00035</strain>
    </source>
</reference>
<dbReference type="RefSeq" id="WP_260899815.1">
    <property type="nucleotide sequence ID" value="NZ_JAOCZP010000001.1"/>
</dbReference>
<dbReference type="PANTHER" id="PTHR43103">
    <property type="entry name" value="NUCLEOSIDE-DIPHOSPHATE-SUGAR EPIMERASE"/>
    <property type="match status" value="1"/>
</dbReference>
<evidence type="ECO:0000256" key="3">
    <source>
        <dbReference type="ARBA" id="ARBA00023027"/>
    </source>
</evidence>